<dbReference type="Proteomes" id="UP000199371">
    <property type="component" value="Unassembled WGS sequence"/>
</dbReference>
<feature type="transmembrane region" description="Helical" evidence="7">
    <location>
        <begin position="284"/>
        <end position="304"/>
    </location>
</feature>
<dbReference type="GO" id="GO:0005886">
    <property type="term" value="C:plasma membrane"/>
    <property type="evidence" value="ECO:0007669"/>
    <property type="project" value="UniProtKB-SubCell"/>
</dbReference>
<feature type="transmembrane region" description="Helical" evidence="7">
    <location>
        <begin position="442"/>
        <end position="465"/>
    </location>
</feature>
<keyword evidence="3" id="KW-1003">Cell membrane</keyword>
<dbReference type="RefSeq" id="WP_092791457.1">
    <property type="nucleotide sequence ID" value="NZ_FNXF01000003.1"/>
</dbReference>
<dbReference type="Pfam" id="PF13440">
    <property type="entry name" value="Polysacc_synt_3"/>
    <property type="match status" value="1"/>
</dbReference>
<dbReference type="STRING" id="173990.SAMN05660691_00998"/>
<feature type="transmembrane region" description="Helical" evidence="7">
    <location>
        <begin position="148"/>
        <end position="168"/>
    </location>
</feature>
<feature type="transmembrane region" description="Helical" evidence="7">
    <location>
        <begin position="324"/>
        <end position="343"/>
    </location>
</feature>
<evidence type="ECO:0000256" key="6">
    <source>
        <dbReference type="ARBA" id="ARBA00023136"/>
    </source>
</evidence>
<protein>
    <submittedName>
        <fullName evidence="8">Membrane protein involved in the export of O-antigen and teichoic acid</fullName>
    </submittedName>
</protein>
<reference evidence="9" key="1">
    <citation type="submission" date="2016-10" db="EMBL/GenBank/DDBJ databases">
        <authorList>
            <person name="Varghese N."/>
            <person name="Submissions S."/>
        </authorList>
    </citation>
    <scope>NUCLEOTIDE SEQUENCE [LARGE SCALE GENOMIC DNA]</scope>
    <source>
        <strain evidence="9">DSM 17616</strain>
    </source>
</reference>
<evidence type="ECO:0000256" key="1">
    <source>
        <dbReference type="ARBA" id="ARBA00004651"/>
    </source>
</evidence>
<keyword evidence="5 7" id="KW-1133">Transmembrane helix</keyword>
<evidence type="ECO:0000256" key="2">
    <source>
        <dbReference type="ARBA" id="ARBA00007430"/>
    </source>
</evidence>
<dbReference type="InterPro" id="IPR050833">
    <property type="entry name" value="Poly_Biosynth_Transport"/>
</dbReference>
<keyword evidence="9" id="KW-1185">Reference proteome</keyword>
<dbReference type="EMBL" id="FNXF01000003">
    <property type="protein sequence ID" value="SEH71976.1"/>
    <property type="molecule type" value="Genomic_DNA"/>
</dbReference>
<keyword evidence="6 7" id="KW-0472">Membrane</keyword>
<feature type="transmembrane region" description="Helical" evidence="7">
    <location>
        <begin position="114"/>
        <end position="136"/>
    </location>
</feature>
<evidence type="ECO:0000256" key="3">
    <source>
        <dbReference type="ARBA" id="ARBA00022475"/>
    </source>
</evidence>
<dbReference type="OrthoDB" id="8538786at2"/>
<dbReference type="AlphaFoldDB" id="A0A1H6KKD8"/>
<evidence type="ECO:0000256" key="5">
    <source>
        <dbReference type="ARBA" id="ARBA00022989"/>
    </source>
</evidence>
<name>A0A1H6KKD8_9GAMM</name>
<sequence>MDSISSRARTAFRWTLSLRLLSQVFTWLSSLFVIRLLTPADYGIVAIAEMVLMLALQFASAGLGDVLVRQKQLDEPYIRKILSLLMLLNGGLAILQLSFAGAVAAFYQQPALEYVLYVSAAVFLVMPWITVSSNLLAREMNFKSRSKIDFAATLSGSALALLLAFYGFGFWSLILSNIVVVFIRAIGYNLTLRRFYLPLFQFGGMLPALKFGLTLMATGILFTLFMKADILIAARFIEASQLGYYAVAMHLALMPMTKAMPLINEVAYPMYAAIGHDKQKYQQVFCYMLRIITLFCFPLFYGFAATADELVQLVLGQHWSHAVLPLQLILLTIPLRIISNLFTPLMKALGFPSTGLIHVSFSLLLTVIAIYFASGYGITAVAASWLITTPLFFLFAVYLCASRAGISSMAIIGAVMPPLLLSCAMLGLLYGMQQLVLADMAMLPRLMIMIVAGAVFYALALRLCFKERFNEALKFRL</sequence>
<feature type="transmembrane region" description="Helical" evidence="7">
    <location>
        <begin position="380"/>
        <end position="401"/>
    </location>
</feature>
<dbReference type="PANTHER" id="PTHR30250">
    <property type="entry name" value="PST FAMILY PREDICTED COLANIC ACID TRANSPORTER"/>
    <property type="match status" value="1"/>
</dbReference>
<evidence type="ECO:0000313" key="8">
    <source>
        <dbReference type="EMBL" id="SEH71976.1"/>
    </source>
</evidence>
<accession>A0A1H6KKD8</accession>
<keyword evidence="4 7" id="KW-0812">Transmembrane</keyword>
<dbReference type="PANTHER" id="PTHR30250:SF10">
    <property type="entry name" value="LIPOPOLYSACCHARIDE BIOSYNTHESIS PROTEIN WZXC"/>
    <property type="match status" value="1"/>
</dbReference>
<feature type="transmembrane region" description="Helical" evidence="7">
    <location>
        <begin position="84"/>
        <end position="108"/>
    </location>
</feature>
<feature type="transmembrane region" description="Helical" evidence="7">
    <location>
        <begin position="355"/>
        <end position="374"/>
    </location>
</feature>
<comment type="subcellular location">
    <subcellularLocation>
        <location evidence="1">Cell membrane</location>
        <topology evidence="1">Multi-pass membrane protein</topology>
    </subcellularLocation>
</comment>
<organism evidence="8 9">
    <name type="scientific">Rheinheimera pacifica</name>
    <dbReference type="NCBI Taxonomy" id="173990"/>
    <lineage>
        <taxon>Bacteria</taxon>
        <taxon>Pseudomonadati</taxon>
        <taxon>Pseudomonadota</taxon>
        <taxon>Gammaproteobacteria</taxon>
        <taxon>Chromatiales</taxon>
        <taxon>Chromatiaceae</taxon>
        <taxon>Rheinheimera</taxon>
    </lineage>
</organism>
<evidence type="ECO:0000256" key="4">
    <source>
        <dbReference type="ARBA" id="ARBA00022692"/>
    </source>
</evidence>
<proteinExistence type="inferred from homology"/>
<feature type="transmembrane region" description="Helical" evidence="7">
    <location>
        <begin position="408"/>
        <end position="430"/>
    </location>
</feature>
<dbReference type="CDD" id="cd13127">
    <property type="entry name" value="MATE_tuaB_like"/>
    <property type="match status" value="1"/>
</dbReference>
<feature type="transmembrane region" description="Helical" evidence="7">
    <location>
        <begin position="213"/>
        <end position="237"/>
    </location>
</feature>
<evidence type="ECO:0000313" key="9">
    <source>
        <dbReference type="Proteomes" id="UP000199371"/>
    </source>
</evidence>
<feature type="transmembrane region" description="Helical" evidence="7">
    <location>
        <begin position="44"/>
        <end position="63"/>
    </location>
</feature>
<evidence type="ECO:0000256" key="7">
    <source>
        <dbReference type="SAM" id="Phobius"/>
    </source>
</evidence>
<gene>
    <name evidence="8" type="ORF">SAMN05660691_00998</name>
</gene>
<feature type="transmembrane region" description="Helical" evidence="7">
    <location>
        <begin position="20"/>
        <end position="38"/>
    </location>
</feature>
<comment type="similarity">
    <text evidence="2">Belongs to the polysaccharide synthase family.</text>
</comment>